<evidence type="ECO:0000313" key="14">
    <source>
        <dbReference type="Proteomes" id="UP000199519"/>
    </source>
</evidence>
<keyword evidence="7 9" id="KW-0472">Membrane</keyword>
<feature type="domain" description="Tripartite ATP-independent periplasmic transporters DctQ component" evidence="10">
    <location>
        <begin position="23"/>
        <end position="148"/>
    </location>
</feature>
<evidence type="ECO:0000313" key="12">
    <source>
        <dbReference type="EMBL" id="SES93625.1"/>
    </source>
</evidence>
<evidence type="ECO:0000256" key="6">
    <source>
        <dbReference type="ARBA" id="ARBA00022989"/>
    </source>
</evidence>
<dbReference type="InterPro" id="IPR055348">
    <property type="entry name" value="DctQ"/>
</dbReference>
<evidence type="ECO:0000256" key="5">
    <source>
        <dbReference type="ARBA" id="ARBA00022692"/>
    </source>
</evidence>
<evidence type="ECO:0000256" key="7">
    <source>
        <dbReference type="ARBA" id="ARBA00023136"/>
    </source>
</evidence>
<protein>
    <submittedName>
        <fullName evidence="12">TRAP-type C4-dicarboxylate transport system, small permease component</fullName>
    </submittedName>
</protein>
<evidence type="ECO:0000256" key="9">
    <source>
        <dbReference type="SAM" id="Phobius"/>
    </source>
</evidence>
<dbReference type="EMBL" id="FOHG01000012">
    <property type="protein sequence ID" value="SES93625.1"/>
    <property type="molecule type" value="Genomic_DNA"/>
</dbReference>
<feature type="transmembrane region" description="Helical" evidence="9">
    <location>
        <begin position="15"/>
        <end position="33"/>
    </location>
</feature>
<dbReference type="AlphaFoldDB" id="A0A1I0AJZ9"/>
<accession>A0A1I0AJZ9</accession>
<dbReference type="Proteomes" id="UP000198612">
    <property type="component" value="Unassembled WGS sequence"/>
</dbReference>
<evidence type="ECO:0000313" key="11">
    <source>
        <dbReference type="EMBL" id="SDF44116.1"/>
    </source>
</evidence>
<name>A0A1I0AJZ9_9FIRM</name>
<evidence type="ECO:0000256" key="4">
    <source>
        <dbReference type="ARBA" id="ARBA00022519"/>
    </source>
</evidence>
<dbReference type="RefSeq" id="WP_176760049.1">
    <property type="nucleotide sequence ID" value="NZ_FNBJ01000012.1"/>
</dbReference>
<comment type="similarity">
    <text evidence="8">Belongs to the TRAP transporter small permease family.</text>
</comment>
<dbReference type="GO" id="GO:0022857">
    <property type="term" value="F:transmembrane transporter activity"/>
    <property type="evidence" value="ECO:0007669"/>
    <property type="project" value="TreeGrafter"/>
</dbReference>
<feature type="transmembrane region" description="Helical" evidence="9">
    <location>
        <begin position="85"/>
        <end position="106"/>
    </location>
</feature>
<dbReference type="InterPro" id="IPR007387">
    <property type="entry name" value="TRAP_DctQ"/>
</dbReference>
<feature type="transmembrane region" description="Helical" evidence="9">
    <location>
        <begin position="126"/>
        <end position="147"/>
    </location>
</feature>
<proteinExistence type="inferred from homology"/>
<evidence type="ECO:0000313" key="13">
    <source>
        <dbReference type="Proteomes" id="UP000198612"/>
    </source>
</evidence>
<gene>
    <name evidence="11" type="ORF">SAMN04488598_11240</name>
    <name evidence="12" type="ORF">SAMN04515652_11240</name>
</gene>
<dbReference type="PANTHER" id="PTHR35011:SF2">
    <property type="entry name" value="2,3-DIKETO-L-GULONATE TRAP TRANSPORTER SMALL PERMEASE PROTEIN YIAM"/>
    <property type="match status" value="1"/>
</dbReference>
<dbReference type="PANTHER" id="PTHR35011">
    <property type="entry name" value="2,3-DIKETO-L-GULONATE TRAP TRANSPORTER SMALL PERMEASE PROTEIN YIAM"/>
    <property type="match status" value="1"/>
</dbReference>
<dbReference type="EMBL" id="FNBJ01000012">
    <property type="protein sequence ID" value="SDF44116.1"/>
    <property type="molecule type" value="Genomic_DNA"/>
</dbReference>
<keyword evidence="14" id="KW-1185">Reference proteome</keyword>
<comment type="subcellular location">
    <subcellularLocation>
        <location evidence="1">Cell inner membrane</location>
        <topology evidence="1">Multi-pass membrane protein</topology>
    </subcellularLocation>
</comment>
<keyword evidence="6 9" id="KW-1133">Transmembrane helix</keyword>
<dbReference type="Pfam" id="PF04290">
    <property type="entry name" value="DctQ"/>
    <property type="match status" value="1"/>
</dbReference>
<keyword evidence="2" id="KW-0813">Transport</keyword>
<keyword evidence="3" id="KW-1003">Cell membrane</keyword>
<keyword evidence="4" id="KW-0997">Cell inner membrane</keyword>
<evidence type="ECO:0000259" key="10">
    <source>
        <dbReference type="Pfam" id="PF04290"/>
    </source>
</evidence>
<evidence type="ECO:0000256" key="1">
    <source>
        <dbReference type="ARBA" id="ARBA00004429"/>
    </source>
</evidence>
<keyword evidence="5 9" id="KW-0812">Transmembrane</keyword>
<evidence type="ECO:0000256" key="8">
    <source>
        <dbReference type="ARBA" id="ARBA00038436"/>
    </source>
</evidence>
<dbReference type="GO" id="GO:0015740">
    <property type="term" value="P:C4-dicarboxylate transport"/>
    <property type="evidence" value="ECO:0007669"/>
    <property type="project" value="TreeGrafter"/>
</dbReference>
<dbReference type="GO" id="GO:0005886">
    <property type="term" value="C:plasma membrane"/>
    <property type="evidence" value="ECO:0007669"/>
    <property type="project" value="UniProtKB-SubCell"/>
</dbReference>
<reference evidence="13 14" key="1">
    <citation type="submission" date="2016-10" db="EMBL/GenBank/DDBJ databases">
        <authorList>
            <person name="Varghese N."/>
            <person name="Submissions S."/>
        </authorList>
    </citation>
    <scope>NUCLEOTIDE SEQUENCE [LARGE SCALE GENOMIC DNA]</scope>
    <source>
        <strain evidence="11 14">WG2</strain>
        <strain evidence="12 13">WG5</strain>
    </source>
</reference>
<sequence length="162" mass="18401">MNEVNDLINRIENTIGAFALGILVILVFIAAALRYLGNPIVWSVDLAQLLFVWVVFLGADRALQTNNHIGVDFFVNFLPRKLKKIIYIIHYLIILMFLSGIIYYGFDLTIRNVSRNFNTLGISYSYATAGVPIGCLLMFRTIIYKFISNDILSSESEQKDLI</sequence>
<evidence type="ECO:0000256" key="3">
    <source>
        <dbReference type="ARBA" id="ARBA00022475"/>
    </source>
</evidence>
<organism evidence="12 13">
    <name type="scientific">Halanaerobium congolense</name>
    <dbReference type="NCBI Taxonomy" id="54121"/>
    <lineage>
        <taxon>Bacteria</taxon>
        <taxon>Bacillati</taxon>
        <taxon>Bacillota</taxon>
        <taxon>Clostridia</taxon>
        <taxon>Halanaerobiales</taxon>
        <taxon>Halanaerobiaceae</taxon>
        <taxon>Halanaerobium</taxon>
    </lineage>
</organism>
<evidence type="ECO:0000256" key="2">
    <source>
        <dbReference type="ARBA" id="ARBA00022448"/>
    </source>
</evidence>
<feature type="transmembrane region" description="Helical" evidence="9">
    <location>
        <begin position="39"/>
        <end position="59"/>
    </location>
</feature>
<dbReference type="Proteomes" id="UP000199519">
    <property type="component" value="Unassembled WGS sequence"/>
</dbReference>